<reference evidence="8" key="1">
    <citation type="journal article" date="2022" name="bioRxiv">
        <title>Genomics of Preaxostyla Flagellates Illuminates Evolutionary Transitions and the Path Towards Mitochondrial Loss.</title>
        <authorList>
            <person name="Novak L.V.F."/>
            <person name="Treitli S.C."/>
            <person name="Pyrih J."/>
            <person name="Halakuc P."/>
            <person name="Pipaliya S.V."/>
            <person name="Vacek V."/>
            <person name="Brzon O."/>
            <person name="Soukal P."/>
            <person name="Eme L."/>
            <person name="Dacks J.B."/>
            <person name="Karnkowska A."/>
            <person name="Elias M."/>
            <person name="Hampl V."/>
        </authorList>
    </citation>
    <scope>NUCLEOTIDE SEQUENCE</scope>
    <source>
        <strain evidence="8">RCP-MX</strain>
    </source>
</reference>
<feature type="region of interest" description="Disordered" evidence="6">
    <location>
        <begin position="617"/>
        <end position="651"/>
    </location>
</feature>
<feature type="compositionally biased region" description="Basic and acidic residues" evidence="6">
    <location>
        <begin position="49"/>
        <end position="59"/>
    </location>
</feature>
<sequence>MPPKPDPKKVKEDPNVPTPKPGTAPRIPQTTIPLELLPAPLFPLFNPAETHEENFQGEEKWEDPDGNPPLPPILQKSLAAWARPTEIFSKSPYEGCSSFQVKLFEASEDESSLDTLDRRRDLTFESFDPTAISSTVPVGEGDPFGPWHWLIATFLHISHHLSIASIPALELLRNPRERGVPPAPAGGSTPEATPRGPEQSAPKATAPTPSKPAKAPTPTPGSAPSPQPMANSPLGPHEIAAIEGLPPCLWELISPQGPDGRPALSPTGRYLVRLRLSGSGEDPAAPAGPGPEVAAARGWRQVAVDDRLPVGCDGRLLFPLCRSARSRTVEIWPALLCKALCKVAAAADDILGTDALGGLCAVPESISAGSAAPCPAPSALSWLLGTLPETMRLDPANPSAWPLLLSLLYPRHTPPAHPQRPGCLEPAHRSALLPAERQPRFRTPGSRSPYQLVEEARARGQPPPPDSARSSLAATPSPAPSLAPSVAAGGKAAGKAGDKAPKGAEEAGAQPPIQARVHQGPGAPSALLRRLQKAGTLFEVCAIPSEEALQLGLRPDHPHIVLDAAMLGDRPMVRLYSPWSRWCGPFGCTDRAAWTAEAESALGTTFFQLSHPAPGATVRLTVPPPAPATRGRASRSGVRTPVERPAPAPAPPAQGMCDFWMPFEDFLRHFRSLSPPPARPAPPRPTVWQLHHLEEEWAQWAEFPDWWENPRAPRAPREWPILAPRRSPVTGLCGAQVVAELRCVRADGLGLHVTTIHGPGPDARRVHHHGPLLLTDPAMMPHARVSLGLPLPHPPPDEAPDLGCCGAEGILYGRTAPWPSTPPSVARSCGYWLVVDITPPASYAPAAGAGPLGWTVRLLSDVPLPAPGSGDEPARGTADLEGPVPNGAFFPEVVAPPARPPTADPGAAPCVAAEAAEERPSAGVVLFRTALRVRAAQAGAAGKGAPAAPADCGPFTVAQFHMQVAAGGAAGTHQTPAQHLLTKLAPQVRLRVWDRYGDPAATANPFLGAAIQAAQAAAATPAPAAKAPAKGTAGKGGSKGPGAGEALEPDEAAATALLLAGGRTLHPAQLATGAGYGALALPAVRLAVSQTGADRDVRASHAPASPALTPLTTPAPHNSARLPLAHTPMPRMPHQYRYLLEGTLEMPPPALLGSELAHLRASLAACLRATLSEPTSAAAGGASSRAPTPLTDAPPPSAKAAP</sequence>
<feature type="region of interest" description="Disordered" evidence="6">
    <location>
        <begin position="177"/>
        <end position="237"/>
    </location>
</feature>
<evidence type="ECO:0000256" key="4">
    <source>
        <dbReference type="ARBA" id="ARBA00022807"/>
    </source>
</evidence>
<evidence type="ECO:0000256" key="6">
    <source>
        <dbReference type="SAM" id="MobiDB-lite"/>
    </source>
</evidence>
<evidence type="ECO:0000256" key="3">
    <source>
        <dbReference type="ARBA" id="ARBA00022801"/>
    </source>
</evidence>
<dbReference type="InterPro" id="IPR022684">
    <property type="entry name" value="Calpain_cysteine_protease"/>
</dbReference>
<evidence type="ECO:0000313" key="8">
    <source>
        <dbReference type="EMBL" id="KAJ4461293.1"/>
    </source>
</evidence>
<keyword evidence="3" id="KW-0378">Hydrolase</keyword>
<dbReference type="PROSITE" id="PS50203">
    <property type="entry name" value="CALPAIN_CAT"/>
    <property type="match status" value="1"/>
</dbReference>
<evidence type="ECO:0000256" key="2">
    <source>
        <dbReference type="ARBA" id="ARBA00022670"/>
    </source>
</evidence>
<dbReference type="SUPFAM" id="SSF54001">
    <property type="entry name" value="Cysteine proteinases"/>
    <property type="match status" value="1"/>
</dbReference>
<evidence type="ECO:0000313" key="9">
    <source>
        <dbReference type="Proteomes" id="UP001141327"/>
    </source>
</evidence>
<feature type="compositionally biased region" description="Pro residues" evidence="6">
    <location>
        <begin position="1192"/>
        <end position="1202"/>
    </location>
</feature>
<protein>
    <recommendedName>
        <fullName evidence="7">Calpain catalytic domain-containing protein</fullName>
    </recommendedName>
</protein>
<feature type="region of interest" description="Disordered" evidence="6">
    <location>
        <begin position="1026"/>
        <end position="1046"/>
    </location>
</feature>
<dbReference type="InterPro" id="IPR001300">
    <property type="entry name" value="Peptidase_C2_calpain_cat"/>
</dbReference>
<comment type="similarity">
    <text evidence="1">Belongs to the peptidase C2 family.</text>
</comment>
<feature type="region of interest" description="Disordered" evidence="6">
    <location>
        <begin position="1174"/>
        <end position="1202"/>
    </location>
</feature>
<dbReference type="PANTHER" id="PTHR10183:SF379">
    <property type="entry name" value="CALPAIN-5"/>
    <property type="match status" value="1"/>
</dbReference>
<feature type="compositionally biased region" description="Pro residues" evidence="6">
    <location>
        <begin position="215"/>
        <end position="227"/>
    </location>
</feature>
<feature type="compositionally biased region" description="Basic and acidic residues" evidence="6">
    <location>
        <begin position="496"/>
        <end position="505"/>
    </location>
</feature>
<feature type="compositionally biased region" description="Low complexity" evidence="6">
    <location>
        <begin position="1174"/>
        <end position="1189"/>
    </location>
</feature>
<feature type="domain" description="Calpain catalytic" evidence="7">
    <location>
        <begin position="299"/>
        <end position="674"/>
    </location>
</feature>
<evidence type="ECO:0000256" key="5">
    <source>
        <dbReference type="PROSITE-ProRule" id="PRU00239"/>
    </source>
</evidence>
<feature type="region of interest" description="Disordered" evidence="6">
    <location>
        <begin position="1"/>
        <end position="30"/>
    </location>
</feature>
<keyword evidence="9" id="KW-1185">Reference proteome</keyword>
<evidence type="ECO:0000256" key="1">
    <source>
        <dbReference type="ARBA" id="ARBA00007623"/>
    </source>
</evidence>
<feature type="compositionally biased region" description="Low complexity" evidence="6">
    <location>
        <begin position="200"/>
        <end position="214"/>
    </location>
</feature>
<gene>
    <name evidence="8" type="ORF">PAPYR_2331</name>
</gene>
<feature type="compositionally biased region" description="Low complexity" evidence="6">
    <location>
        <begin position="467"/>
        <end position="495"/>
    </location>
</feature>
<feature type="region of interest" description="Disordered" evidence="6">
    <location>
        <begin position="865"/>
        <end position="906"/>
    </location>
</feature>
<accession>A0ABQ8UQ48</accession>
<name>A0ABQ8UQ48_9EUKA</name>
<dbReference type="PANTHER" id="PTHR10183">
    <property type="entry name" value="CALPAIN"/>
    <property type="match status" value="1"/>
</dbReference>
<dbReference type="InterPro" id="IPR038765">
    <property type="entry name" value="Papain-like_cys_pep_sf"/>
</dbReference>
<evidence type="ECO:0000259" key="7">
    <source>
        <dbReference type="PROSITE" id="PS50203"/>
    </source>
</evidence>
<comment type="caution">
    <text evidence="8">The sequence shown here is derived from an EMBL/GenBank/DDBJ whole genome shotgun (WGS) entry which is preliminary data.</text>
</comment>
<organism evidence="8 9">
    <name type="scientific">Paratrimastix pyriformis</name>
    <dbReference type="NCBI Taxonomy" id="342808"/>
    <lineage>
        <taxon>Eukaryota</taxon>
        <taxon>Metamonada</taxon>
        <taxon>Preaxostyla</taxon>
        <taxon>Paratrimastigidae</taxon>
        <taxon>Paratrimastix</taxon>
    </lineage>
</organism>
<feature type="compositionally biased region" description="Basic and acidic residues" evidence="6">
    <location>
        <begin position="1"/>
        <end position="14"/>
    </location>
</feature>
<comment type="caution">
    <text evidence="5">Lacks conserved residue(s) required for the propagation of feature annotation.</text>
</comment>
<feature type="region of interest" description="Disordered" evidence="6">
    <location>
        <begin position="47"/>
        <end position="68"/>
    </location>
</feature>
<feature type="region of interest" description="Disordered" evidence="6">
    <location>
        <begin position="455"/>
        <end position="521"/>
    </location>
</feature>
<dbReference type="Gene3D" id="3.90.70.10">
    <property type="entry name" value="Cysteine proteinases"/>
    <property type="match status" value="1"/>
</dbReference>
<keyword evidence="2" id="KW-0645">Protease</keyword>
<feature type="compositionally biased region" description="Gly residues" evidence="6">
    <location>
        <begin position="1033"/>
        <end position="1043"/>
    </location>
</feature>
<proteinExistence type="inferred from homology"/>
<dbReference type="Proteomes" id="UP001141327">
    <property type="component" value="Unassembled WGS sequence"/>
</dbReference>
<keyword evidence="4" id="KW-0788">Thiol protease</keyword>
<dbReference type="EMBL" id="JAPMOS010000008">
    <property type="protein sequence ID" value="KAJ4461293.1"/>
    <property type="molecule type" value="Genomic_DNA"/>
</dbReference>